<evidence type="ECO:0008006" key="2">
    <source>
        <dbReference type="Google" id="ProtNLM"/>
    </source>
</evidence>
<dbReference type="AlphaFoldDB" id="U9U321"/>
<feature type="non-terminal residue" evidence="1">
    <location>
        <position position="1"/>
    </location>
</feature>
<reference evidence="1" key="1">
    <citation type="submission" date="2013-07" db="EMBL/GenBank/DDBJ databases">
        <title>The genome of an arbuscular mycorrhizal fungus provides insights into the evolution of the oldest plant symbiosis.</title>
        <authorList>
            <consortium name="DOE Joint Genome Institute"/>
            <person name="Tisserant E."/>
            <person name="Malbreil M."/>
            <person name="Kuo A."/>
            <person name="Kohler A."/>
            <person name="Symeonidi A."/>
            <person name="Balestrini R."/>
            <person name="Charron P."/>
            <person name="Duensing N."/>
            <person name="Frei-dit-Frey N."/>
            <person name="Gianinazzi-Pearson V."/>
            <person name="Gilbert B."/>
            <person name="Handa Y."/>
            <person name="Hijri M."/>
            <person name="Kaul R."/>
            <person name="Kawaguchi M."/>
            <person name="Krajinski F."/>
            <person name="Lammers P."/>
            <person name="Lapierre D."/>
            <person name="Masclaux F.G."/>
            <person name="Murat C."/>
            <person name="Morin E."/>
            <person name="Ndikumana S."/>
            <person name="Pagni M."/>
            <person name="Petitpierre D."/>
            <person name="Requena N."/>
            <person name="Rosikiewicz P."/>
            <person name="Riley R."/>
            <person name="Saito K."/>
            <person name="San Clemente H."/>
            <person name="Shapiro H."/>
            <person name="van Tuinen D."/>
            <person name="Becard G."/>
            <person name="Bonfante P."/>
            <person name="Paszkowski U."/>
            <person name="Shachar-Hill Y."/>
            <person name="Young J.P."/>
            <person name="Sanders I.R."/>
            <person name="Henrissat B."/>
            <person name="Rensing S.A."/>
            <person name="Grigoriev I.V."/>
            <person name="Corradi N."/>
            <person name="Roux C."/>
            <person name="Martin F."/>
        </authorList>
    </citation>
    <scope>NUCLEOTIDE SEQUENCE</scope>
    <source>
        <strain evidence="1">DAOM 197198</strain>
    </source>
</reference>
<organism evidence="1">
    <name type="scientific">Rhizophagus irregularis (strain DAOM 181602 / DAOM 197198 / MUCL 43194)</name>
    <name type="common">Arbuscular mycorrhizal fungus</name>
    <name type="synonym">Glomus intraradices</name>
    <dbReference type="NCBI Taxonomy" id="747089"/>
    <lineage>
        <taxon>Eukaryota</taxon>
        <taxon>Fungi</taxon>
        <taxon>Fungi incertae sedis</taxon>
        <taxon>Mucoromycota</taxon>
        <taxon>Glomeromycotina</taxon>
        <taxon>Glomeromycetes</taxon>
        <taxon>Glomerales</taxon>
        <taxon>Glomeraceae</taxon>
        <taxon>Rhizophagus</taxon>
    </lineage>
</organism>
<sequence>KLNLLEAINYLSDAWLDVSQNTISNCWAKAGIFPSVNHVQREVASDQIDMELDVKFEEIEELLEILPDIGTPFLDDIDHYIKELEELPVEEFLDDKQIIEYVTKDSSEEVISDSEPELEIISIKEAAQGLKTFITFFTQQSDHSGFCSEDLKIFNKYSKLMNVKLFESKKQTSIDSFFN</sequence>
<proteinExistence type="predicted"/>
<accession>U9U321</accession>
<dbReference type="HOGENOM" id="CLU_132794_0_0_1"/>
<dbReference type="EMBL" id="KI282596">
    <property type="protein sequence ID" value="ESA14770.1"/>
    <property type="molecule type" value="Genomic_DNA"/>
</dbReference>
<name>U9U321_RHIID</name>
<protein>
    <recommendedName>
        <fullName evidence="2">DDE-1 domain-containing protein</fullName>
    </recommendedName>
</protein>
<evidence type="ECO:0000313" key="1">
    <source>
        <dbReference type="EMBL" id="ESA14770.1"/>
    </source>
</evidence>
<gene>
    <name evidence="1" type="ORF">GLOINDRAFT_322546</name>
</gene>